<reference evidence="1" key="2">
    <citation type="submission" date="2020-11" db="EMBL/GenBank/DDBJ databases">
        <title>Whole genome sequencing of Colletotrichum sp.</title>
        <authorList>
            <person name="Li H."/>
        </authorList>
    </citation>
    <scope>NUCLEOTIDE SEQUENCE</scope>
    <source>
        <strain evidence="1">CkLH20</strain>
    </source>
</reference>
<sequence length="346" mass="39015">MPSVLLPPAAPTVRKRAPVVVGPTNKTPLRPTNKLPQDLIETARAAPKIDFDASKHVCFEPPKRTYTMEEWGYGDQGVSPIASSDPFPLFTPEAVQQVRRELFSEQVLDKCQFSSTFTKNQLRGYSREAAPFIHALWKSDEVRNAVSQVAGIDLVHAFEYEIGHINIIVNSDEDAGKAGGDNVGFSWHYDSFPFVCVTMLSDCSNMTGGETAVKKGDGEVLKVRGPTMGTAVILQGRYIQHAALKAFGKERISMITPFRPKSPFVRDELVLTGSRPISDQSMLMYDYTMYRAEVLEERFREVQRRLRRRMEAGKKFDVEDMREFHAEQKEMLEATLAEMIPIYDVV</sequence>
<dbReference type="Proteomes" id="UP000781932">
    <property type="component" value="Unassembled WGS sequence"/>
</dbReference>
<gene>
    <name evidence="1" type="ORF">CkaCkLH20_05964</name>
</gene>
<dbReference type="AlphaFoldDB" id="A0A9P6LKV0"/>
<organism evidence="1 2">
    <name type="scientific">Colletotrichum karsti</name>
    <dbReference type="NCBI Taxonomy" id="1095194"/>
    <lineage>
        <taxon>Eukaryota</taxon>
        <taxon>Fungi</taxon>
        <taxon>Dikarya</taxon>
        <taxon>Ascomycota</taxon>
        <taxon>Pezizomycotina</taxon>
        <taxon>Sordariomycetes</taxon>
        <taxon>Hypocreomycetidae</taxon>
        <taxon>Glomerellales</taxon>
        <taxon>Glomerellaceae</taxon>
        <taxon>Colletotrichum</taxon>
        <taxon>Colletotrichum boninense species complex</taxon>
    </lineage>
</organism>
<proteinExistence type="predicted"/>
<name>A0A9P6LKV0_9PEZI</name>
<evidence type="ECO:0008006" key="3">
    <source>
        <dbReference type="Google" id="ProtNLM"/>
    </source>
</evidence>
<reference evidence="1" key="1">
    <citation type="submission" date="2020-03" db="EMBL/GenBank/DDBJ databases">
        <authorList>
            <person name="He L."/>
        </authorList>
    </citation>
    <scope>NUCLEOTIDE SEQUENCE</scope>
    <source>
        <strain evidence="1">CkLH20</strain>
    </source>
</reference>
<protein>
    <recommendedName>
        <fullName evidence="3">Fe2OG dioxygenase domain-containing protein</fullName>
    </recommendedName>
</protein>
<dbReference type="PANTHER" id="PTHR41677">
    <property type="entry name" value="YALI0B19030P"/>
    <property type="match status" value="1"/>
</dbReference>
<evidence type="ECO:0000313" key="1">
    <source>
        <dbReference type="EMBL" id="KAF9876556.1"/>
    </source>
</evidence>
<keyword evidence="2" id="KW-1185">Reference proteome</keyword>
<dbReference type="PANTHER" id="PTHR41677:SF1">
    <property type="entry name" value="FE2OG DIOXYGENASE DOMAIN-CONTAINING PROTEIN"/>
    <property type="match status" value="1"/>
</dbReference>
<dbReference type="RefSeq" id="XP_038746017.1">
    <property type="nucleotide sequence ID" value="XM_038888681.1"/>
</dbReference>
<comment type="caution">
    <text evidence="1">The sequence shown here is derived from an EMBL/GenBank/DDBJ whole genome shotgun (WGS) entry which is preliminary data.</text>
</comment>
<evidence type="ECO:0000313" key="2">
    <source>
        <dbReference type="Proteomes" id="UP000781932"/>
    </source>
</evidence>
<dbReference type="GeneID" id="62161755"/>
<accession>A0A9P6LKV0</accession>
<dbReference type="OrthoDB" id="10256055at2759"/>
<dbReference type="EMBL" id="JAATWM020000017">
    <property type="protein sequence ID" value="KAF9876556.1"/>
    <property type="molecule type" value="Genomic_DNA"/>
</dbReference>